<dbReference type="InterPro" id="IPR012677">
    <property type="entry name" value="Nucleotide-bd_a/b_plait_sf"/>
</dbReference>
<dbReference type="CDD" id="cd12676">
    <property type="entry name" value="RRM3_Nop4p"/>
    <property type="match status" value="1"/>
</dbReference>
<feature type="region of interest" description="Disordered" evidence="6">
    <location>
        <begin position="530"/>
        <end position="550"/>
    </location>
</feature>
<dbReference type="EMBL" id="KN847553">
    <property type="protein sequence ID" value="KIW01644.1"/>
    <property type="molecule type" value="Genomic_DNA"/>
</dbReference>
<evidence type="ECO:0000313" key="9">
    <source>
        <dbReference type="Proteomes" id="UP000053259"/>
    </source>
</evidence>
<feature type="compositionally biased region" description="Basic and acidic residues" evidence="6">
    <location>
        <begin position="697"/>
        <end position="718"/>
    </location>
</feature>
<dbReference type="Pfam" id="PF00076">
    <property type="entry name" value="RRM_1"/>
    <property type="match status" value="3"/>
</dbReference>
<dbReference type="InterPro" id="IPR034808">
    <property type="entry name" value="Nop4p_RRM3"/>
</dbReference>
<dbReference type="PANTHER" id="PTHR48039">
    <property type="entry name" value="RNA-BINDING MOTIF PROTEIN 14B"/>
    <property type="match status" value="1"/>
</dbReference>
<dbReference type="VEuPathDB" id="FungiDB:PV09_06830"/>
<dbReference type="InterPro" id="IPR035979">
    <property type="entry name" value="RBD_domain_sf"/>
</dbReference>
<dbReference type="InterPro" id="IPR051945">
    <property type="entry name" value="RRM_MRD1_RNA_proc_ribogen"/>
</dbReference>
<evidence type="ECO:0000256" key="4">
    <source>
        <dbReference type="ARBA" id="ARBA00023242"/>
    </source>
</evidence>
<evidence type="ECO:0000256" key="5">
    <source>
        <dbReference type="PROSITE-ProRule" id="PRU00176"/>
    </source>
</evidence>
<proteinExistence type="predicted"/>
<dbReference type="InParanoid" id="A0A0D2AR21"/>
<feature type="domain" description="RRM" evidence="7">
    <location>
        <begin position="495"/>
        <end position="643"/>
    </location>
</feature>
<dbReference type="FunFam" id="3.30.70.330:FF:000406">
    <property type="entry name" value="Related to Nucleolar protein NOP4"/>
    <property type="match status" value="1"/>
</dbReference>
<dbReference type="AlphaFoldDB" id="A0A0D2AR21"/>
<keyword evidence="4" id="KW-0539">Nucleus</keyword>
<gene>
    <name evidence="8" type="ORF">PV09_06830</name>
</gene>
<dbReference type="PROSITE" id="PS50102">
    <property type="entry name" value="RRM"/>
    <property type="match status" value="4"/>
</dbReference>
<feature type="compositionally biased region" description="Basic and acidic residues" evidence="6">
    <location>
        <begin position="117"/>
        <end position="139"/>
    </location>
</feature>
<evidence type="ECO:0000256" key="2">
    <source>
        <dbReference type="ARBA" id="ARBA00022737"/>
    </source>
</evidence>
<dbReference type="CDD" id="cd12413">
    <property type="entry name" value="RRM1_RBM28_like"/>
    <property type="match status" value="1"/>
</dbReference>
<feature type="compositionally biased region" description="Acidic residues" evidence="6">
    <location>
        <begin position="258"/>
        <end position="278"/>
    </location>
</feature>
<feature type="domain" description="RRM" evidence="7">
    <location>
        <begin position="40"/>
        <end position="118"/>
    </location>
</feature>
<dbReference type="FunCoup" id="A0A0D2AR21">
    <property type="interactions" value="1169"/>
</dbReference>
<keyword evidence="2" id="KW-0677">Repeat</keyword>
<evidence type="ECO:0000256" key="3">
    <source>
        <dbReference type="ARBA" id="ARBA00022884"/>
    </source>
</evidence>
<name>A0A0D2AR21_9PEZI</name>
<dbReference type="GO" id="GO:0003729">
    <property type="term" value="F:mRNA binding"/>
    <property type="evidence" value="ECO:0007669"/>
    <property type="project" value="TreeGrafter"/>
</dbReference>
<keyword evidence="3 5" id="KW-0694">RNA-binding</keyword>
<dbReference type="SMART" id="SM00360">
    <property type="entry name" value="RRM"/>
    <property type="match status" value="4"/>
</dbReference>
<dbReference type="GeneID" id="27314803"/>
<reference evidence="8 9" key="1">
    <citation type="submission" date="2015-01" db="EMBL/GenBank/DDBJ databases">
        <title>The Genome Sequence of Ochroconis gallopava CBS43764.</title>
        <authorList>
            <consortium name="The Broad Institute Genomics Platform"/>
            <person name="Cuomo C."/>
            <person name="de Hoog S."/>
            <person name="Gorbushina A."/>
            <person name="Stielow B."/>
            <person name="Teixiera M."/>
            <person name="Abouelleil A."/>
            <person name="Chapman S.B."/>
            <person name="Priest M."/>
            <person name="Young S.K."/>
            <person name="Wortman J."/>
            <person name="Nusbaum C."/>
            <person name="Birren B."/>
        </authorList>
    </citation>
    <scope>NUCLEOTIDE SEQUENCE [LARGE SCALE GENOMIC DNA]</scope>
    <source>
        <strain evidence="8 9">CBS 43764</strain>
    </source>
</reference>
<keyword evidence="9" id="KW-1185">Reference proteome</keyword>
<dbReference type="Proteomes" id="UP000053259">
    <property type="component" value="Unassembled WGS sequence"/>
</dbReference>
<dbReference type="OrthoDB" id="267048at2759"/>
<dbReference type="HOGENOM" id="CLU_011608_3_0_1"/>
<dbReference type="InterPro" id="IPR000504">
    <property type="entry name" value="RRM_dom"/>
</dbReference>
<dbReference type="PANTHER" id="PTHR48039:SF5">
    <property type="entry name" value="RNA-BINDING PROTEIN 28"/>
    <property type="match status" value="1"/>
</dbReference>
<feature type="compositionally biased region" description="Basic residues" evidence="6">
    <location>
        <begin position="719"/>
        <end position="741"/>
    </location>
</feature>
<evidence type="ECO:0000256" key="6">
    <source>
        <dbReference type="SAM" id="MobiDB-lite"/>
    </source>
</evidence>
<feature type="domain" description="RRM" evidence="7">
    <location>
        <begin position="312"/>
        <end position="422"/>
    </location>
</feature>
<evidence type="ECO:0000259" key="7">
    <source>
        <dbReference type="PROSITE" id="PS50102"/>
    </source>
</evidence>
<dbReference type="InterPro" id="IPR034809">
    <property type="entry name" value="Nop4_RRM4"/>
</dbReference>
<evidence type="ECO:0000313" key="8">
    <source>
        <dbReference type="EMBL" id="KIW01644.1"/>
    </source>
</evidence>
<feature type="region of interest" description="Disordered" evidence="6">
    <location>
        <begin position="652"/>
        <end position="741"/>
    </location>
</feature>
<feature type="region of interest" description="Disordered" evidence="6">
    <location>
        <begin position="117"/>
        <end position="142"/>
    </location>
</feature>
<dbReference type="STRING" id="253628.A0A0D2AR21"/>
<protein>
    <recommendedName>
        <fullName evidence="7">RRM domain-containing protein</fullName>
    </recommendedName>
</protein>
<evidence type="ECO:0000256" key="1">
    <source>
        <dbReference type="ARBA" id="ARBA00004123"/>
    </source>
</evidence>
<dbReference type="RefSeq" id="XP_016211513.1">
    <property type="nucleotide sequence ID" value="XM_016360527.1"/>
</dbReference>
<accession>A0A0D2AR21</accession>
<feature type="domain" description="RRM" evidence="7">
    <location>
        <begin position="143"/>
        <end position="221"/>
    </location>
</feature>
<sequence>MGPHRKKQKISEDGTAVVTDSALSHPKTTDSNERGAISPSTLFIRGLSADTTHESLTNHFSQSYPVKHAVVVTDKDSGKCKGYGFVTFADREDAQRALEEFNGTEFSGHKLKIDFAERRKREDVDPSEGARPHKEEREAPLPSKLIVRNLPWSVDTPEKLTRLFLSFGKVNQAIVPKDNHGRMKGFGIVMLRGRKNAEHALEKVNGKEVDGRILAVDWAADKETWQKAQAQARATSTEELKKEAVEDERIDSGQSEHEDVEEEESSSDNLDGDDDESGDSNHGADDADEDVGSENESEDDSVRKPKSTGNESVLFIRNLPFTTTDDDLYEHFGEIAPVRYARIVIDKETERPRGTGFVCFYKKSDADACLKEAPRVAKPPNSKEKKSLAATSGPSILENELADPTGKYTMNGRVLHITRAVDKNEADRLAAEGTASRNKRDRDKRRLFLLGEGTIPSNSPLYQKLSASERAMRDASAKQRRKLIETNPSLHLSLTRLSVRNIPRSVTSQELKNLARKAVVGFATDVKEGRRQPLSKEELARDSEEMRKADKERKLKKKGIVKQAKIIFEGKDGSKVEEGSGRSRGYGFIEYYTHRSALMGLRWLNGYSIEYQAKETQKKSKSKPTKEDIQDRKKRLIVEFAIENAQVIKRRKEKEIKSREHSKKQGTGATEQVVVQELNRPAGKKRKRDASTSSIPDDERKRDHDHSSGRSGKDDISKSKQRKIIAKKRRARKIQRRMSKA</sequence>
<dbReference type="CDD" id="cd12677">
    <property type="entry name" value="RRM4_Nop4p"/>
    <property type="match status" value="1"/>
</dbReference>
<feature type="compositionally biased region" description="Acidic residues" evidence="6">
    <location>
        <begin position="286"/>
        <end position="299"/>
    </location>
</feature>
<comment type="subcellular location">
    <subcellularLocation>
        <location evidence="1">Nucleus</location>
    </subcellularLocation>
</comment>
<feature type="region of interest" description="Disordered" evidence="6">
    <location>
        <begin position="1"/>
        <end position="37"/>
    </location>
</feature>
<dbReference type="SUPFAM" id="SSF54928">
    <property type="entry name" value="RNA-binding domain, RBD"/>
    <property type="match status" value="3"/>
</dbReference>
<dbReference type="GO" id="GO:0005730">
    <property type="term" value="C:nucleolus"/>
    <property type="evidence" value="ECO:0007669"/>
    <property type="project" value="TreeGrafter"/>
</dbReference>
<organism evidence="8 9">
    <name type="scientific">Verruconis gallopava</name>
    <dbReference type="NCBI Taxonomy" id="253628"/>
    <lineage>
        <taxon>Eukaryota</taxon>
        <taxon>Fungi</taxon>
        <taxon>Dikarya</taxon>
        <taxon>Ascomycota</taxon>
        <taxon>Pezizomycotina</taxon>
        <taxon>Dothideomycetes</taxon>
        <taxon>Pleosporomycetidae</taxon>
        <taxon>Venturiales</taxon>
        <taxon>Sympoventuriaceae</taxon>
        <taxon>Verruconis</taxon>
    </lineage>
</organism>
<dbReference type="Gene3D" id="3.30.70.330">
    <property type="match status" value="4"/>
</dbReference>
<feature type="region of interest" description="Disordered" evidence="6">
    <location>
        <begin position="229"/>
        <end position="308"/>
    </location>
</feature>